<name>A0A401S9G1_CHIPU</name>
<dbReference type="PANTHER" id="PTHR45913:SF22">
    <property type="entry name" value="SCAN BOX DOMAIN-CONTAINING PROTEIN"/>
    <property type="match status" value="1"/>
</dbReference>
<dbReference type="PANTHER" id="PTHR45913">
    <property type="entry name" value="EPM2A-INTERACTING PROTEIN 1"/>
    <property type="match status" value="1"/>
</dbReference>
<evidence type="ECO:0008006" key="3">
    <source>
        <dbReference type="Google" id="ProtNLM"/>
    </source>
</evidence>
<evidence type="ECO:0000313" key="1">
    <source>
        <dbReference type="EMBL" id="GCC27033.1"/>
    </source>
</evidence>
<dbReference type="STRING" id="137246.A0A401S9G1"/>
<accession>A0A401S9G1</accession>
<sequence length="207" mass="22944">MIPSGYSSDSVNMASSSKKKCRQYSMDYLRYGFIQSPSNKQLPLCLLCEQSFSNEAMKPSRLIKHLEKKHSDKKDKDLAYFQTFNKFSQRPMISIAFSKMGATNVDGLVASYNRAKLIAKCGKPHSVGESLALPAIAQLLSTVLHQEPSMTIKCIPISNDSVRRRIDEMASNVEDKLCSLLISKEITLQIDESTICGNQALLLGSVA</sequence>
<dbReference type="Proteomes" id="UP000287033">
    <property type="component" value="Unassembled WGS sequence"/>
</dbReference>
<keyword evidence="2" id="KW-1185">Reference proteome</keyword>
<dbReference type="OrthoDB" id="6144063at2759"/>
<protein>
    <recommendedName>
        <fullName evidence="3">BED-type domain-containing protein</fullName>
    </recommendedName>
</protein>
<gene>
    <name evidence="1" type="ORF">chiPu_0005454</name>
</gene>
<dbReference type="EMBL" id="BEZZ01000147">
    <property type="protein sequence ID" value="GCC27033.1"/>
    <property type="molecule type" value="Genomic_DNA"/>
</dbReference>
<evidence type="ECO:0000313" key="2">
    <source>
        <dbReference type="Proteomes" id="UP000287033"/>
    </source>
</evidence>
<proteinExistence type="predicted"/>
<comment type="caution">
    <text evidence="1">The sequence shown here is derived from an EMBL/GenBank/DDBJ whole genome shotgun (WGS) entry which is preliminary data.</text>
</comment>
<organism evidence="1 2">
    <name type="scientific">Chiloscyllium punctatum</name>
    <name type="common">Brownbanded bambooshark</name>
    <name type="synonym">Hemiscyllium punctatum</name>
    <dbReference type="NCBI Taxonomy" id="137246"/>
    <lineage>
        <taxon>Eukaryota</taxon>
        <taxon>Metazoa</taxon>
        <taxon>Chordata</taxon>
        <taxon>Craniata</taxon>
        <taxon>Vertebrata</taxon>
        <taxon>Chondrichthyes</taxon>
        <taxon>Elasmobranchii</taxon>
        <taxon>Galeomorphii</taxon>
        <taxon>Galeoidea</taxon>
        <taxon>Orectolobiformes</taxon>
        <taxon>Hemiscylliidae</taxon>
        <taxon>Chiloscyllium</taxon>
    </lineage>
</organism>
<reference evidence="1 2" key="1">
    <citation type="journal article" date="2018" name="Nat. Ecol. Evol.">
        <title>Shark genomes provide insights into elasmobranch evolution and the origin of vertebrates.</title>
        <authorList>
            <person name="Hara Y"/>
            <person name="Yamaguchi K"/>
            <person name="Onimaru K"/>
            <person name="Kadota M"/>
            <person name="Koyanagi M"/>
            <person name="Keeley SD"/>
            <person name="Tatsumi K"/>
            <person name="Tanaka K"/>
            <person name="Motone F"/>
            <person name="Kageyama Y"/>
            <person name="Nozu R"/>
            <person name="Adachi N"/>
            <person name="Nishimura O"/>
            <person name="Nakagawa R"/>
            <person name="Tanegashima C"/>
            <person name="Kiyatake I"/>
            <person name="Matsumoto R"/>
            <person name="Murakumo K"/>
            <person name="Nishida K"/>
            <person name="Terakita A"/>
            <person name="Kuratani S"/>
            <person name="Sato K"/>
            <person name="Hyodo S Kuraku.S."/>
        </authorList>
    </citation>
    <scope>NUCLEOTIDE SEQUENCE [LARGE SCALE GENOMIC DNA]</scope>
</reference>
<dbReference type="AlphaFoldDB" id="A0A401S9G1"/>
<dbReference type="OMA" id="CHTIGEM"/>